<feature type="chain" id="PRO_5004737815" evidence="1">
    <location>
        <begin position="33"/>
        <end position="70"/>
    </location>
</feature>
<reference evidence="2" key="1">
    <citation type="journal article" date="2015" name="Sci. Rep.">
        <title>Tissue- and time-dependent transcription in Ixodes ricinus salivary glands and midguts when blood feeding on the vertebrate host.</title>
        <authorList>
            <person name="Kotsyfakis M."/>
            <person name="Schwarz A."/>
            <person name="Erhart J."/>
            <person name="Ribeiro J.M."/>
        </authorList>
    </citation>
    <scope>NUCLEOTIDE SEQUENCE</scope>
    <source>
        <tissue evidence="2">Salivary gland and midgut</tissue>
    </source>
</reference>
<keyword evidence="1" id="KW-0732">Signal</keyword>
<evidence type="ECO:0000313" key="2">
    <source>
        <dbReference type="EMBL" id="JAB69788.1"/>
    </source>
</evidence>
<protein>
    <submittedName>
        <fullName evidence="2">Putative secreted protein</fullName>
    </submittedName>
</protein>
<accession>V5H9U4</accession>
<dbReference type="AlphaFoldDB" id="V5H9U4"/>
<organism evidence="2">
    <name type="scientific">Ixodes ricinus</name>
    <name type="common">Common tick</name>
    <name type="synonym">Acarus ricinus</name>
    <dbReference type="NCBI Taxonomy" id="34613"/>
    <lineage>
        <taxon>Eukaryota</taxon>
        <taxon>Metazoa</taxon>
        <taxon>Ecdysozoa</taxon>
        <taxon>Arthropoda</taxon>
        <taxon>Chelicerata</taxon>
        <taxon>Arachnida</taxon>
        <taxon>Acari</taxon>
        <taxon>Parasitiformes</taxon>
        <taxon>Ixodida</taxon>
        <taxon>Ixodoidea</taxon>
        <taxon>Ixodidae</taxon>
        <taxon>Ixodinae</taxon>
        <taxon>Ixodes</taxon>
    </lineage>
</organism>
<name>V5H9U4_IXORI</name>
<dbReference type="EMBL" id="GANP01014680">
    <property type="protein sequence ID" value="JAB69788.1"/>
    <property type="molecule type" value="mRNA"/>
</dbReference>
<evidence type="ECO:0000256" key="1">
    <source>
        <dbReference type="SAM" id="SignalP"/>
    </source>
</evidence>
<sequence>MWDKFYVTELPGMNATFRFVLICLLLTGNSMANPEIRIDDAPEYEQWQDINKALQNSDSLSWMYLRTLPT</sequence>
<proteinExistence type="evidence at transcript level"/>
<feature type="signal peptide" evidence="1">
    <location>
        <begin position="1"/>
        <end position="32"/>
    </location>
</feature>